<evidence type="ECO:0000313" key="4">
    <source>
        <dbReference type="Proteomes" id="UP000446786"/>
    </source>
</evidence>
<organism evidence="2 4">
    <name type="scientific">Parerythrobacter jejuensis</name>
    <dbReference type="NCBI Taxonomy" id="795812"/>
    <lineage>
        <taxon>Bacteria</taxon>
        <taxon>Pseudomonadati</taxon>
        <taxon>Pseudomonadota</taxon>
        <taxon>Alphaproteobacteria</taxon>
        <taxon>Sphingomonadales</taxon>
        <taxon>Erythrobacteraceae</taxon>
        <taxon>Parerythrobacter</taxon>
    </lineage>
</organism>
<keyword evidence="4" id="KW-1185">Reference proteome</keyword>
<dbReference type="OrthoDB" id="49724at335929"/>
<dbReference type="RefSeq" id="WP_160778110.1">
    <property type="nucleotide sequence ID" value="NZ_BAAAZF010000001.1"/>
</dbReference>
<keyword evidence="1" id="KW-0812">Transmembrane</keyword>
<gene>
    <name evidence="2" type="ORF">GRI94_01940</name>
    <name evidence="3" type="ORF">GRI94_16030</name>
</gene>
<keyword evidence="1" id="KW-1133">Transmembrane helix</keyword>
<name>A0A845AUS3_9SPHN</name>
<keyword evidence="1" id="KW-0472">Membrane</keyword>
<sequence length="131" mass="13606">MSTLSLLAAVAADTAPLATGTGPSIPWGRIILAFVFCILLAVAAIGFIRVKNGMSLIPDTMAARMSASGEVTAPPAGKMQIVQRLSVTPASQLVIVRRGTQNYMLHLTNHGATEIDRFGDDGVSTGEVPTA</sequence>
<evidence type="ECO:0000256" key="1">
    <source>
        <dbReference type="SAM" id="Phobius"/>
    </source>
</evidence>
<comment type="caution">
    <text evidence="2">The sequence shown here is derived from an EMBL/GenBank/DDBJ whole genome shotgun (WGS) entry which is preliminary data.</text>
</comment>
<protein>
    <submittedName>
        <fullName evidence="2">Uncharacterized protein</fullName>
    </submittedName>
</protein>
<evidence type="ECO:0000313" key="2">
    <source>
        <dbReference type="EMBL" id="MXP30578.1"/>
    </source>
</evidence>
<dbReference type="Proteomes" id="UP000446786">
    <property type="component" value="Unassembled WGS sequence"/>
</dbReference>
<reference evidence="2 4" key="1">
    <citation type="submission" date="2019-12" db="EMBL/GenBank/DDBJ databases">
        <title>Genomic-based taxomic classification of the family Erythrobacteraceae.</title>
        <authorList>
            <person name="Xu L."/>
        </authorList>
    </citation>
    <scope>NUCLEOTIDE SEQUENCE [LARGE SCALE GENOMIC DNA]</scope>
    <source>
        <strain evidence="2 4">JCM 16677</strain>
    </source>
</reference>
<dbReference type="AlphaFoldDB" id="A0A845AUS3"/>
<dbReference type="EMBL" id="WTYE01000001">
    <property type="protein sequence ID" value="MXP30578.1"/>
    <property type="molecule type" value="Genomic_DNA"/>
</dbReference>
<proteinExistence type="predicted"/>
<evidence type="ECO:0000313" key="3">
    <source>
        <dbReference type="EMBL" id="MXP33338.1"/>
    </source>
</evidence>
<dbReference type="EMBL" id="WTYE01000001">
    <property type="protein sequence ID" value="MXP33338.1"/>
    <property type="molecule type" value="Genomic_DNA"/>
</dbReference>
<accession>A0A845AUS3</accession>
<feature type="transmembrane region" description="Helical" evidence="1">
    <location>
        <begin position="30"/>
        <end position="48"/>
    </location>
</feature>